<gene>
    <name evidence="3" type="ORF">J6TS1_18470</name>
</gene>
<dbReference type="InterPro" id="IPR029056">
    <property type="entry name" value="Ribokinase-like"/>
</dbReference>
<evidence type="ECO:0000313" key="4">
    <source>
        <dbReference type="Proteomes" id="UP000680670"/>
    </source>
</evidence>
<dbReference type="Pfam" id="PF08543">
    <property type="entry name" value="Phos_pyr_kin"/>
    <property type="match status" value="1"/>
</dbReference>
<dbReference type="PANTHER" id="PTHR20858:SF17">
    <property type="entry name" value="HYDROXYMETHYLPYRIMIDINE_PHOSPHOMETHYLPYRIMIDINE KINASE THI20-RELATED"/>
    <property type="match status" value="1"/>
</dbReference>
<sequence>MDPVMIGKMDSALLKDDAIETLKTKLIPLATIITPNMPEVALLLETNQQLTTVEDLKLAAVELQKLGPMSKEAVWKVLL</sequence>
<dbReference type="Proteomes" id="UP000680670">
    <property type="component" value="Unassembled WGS sequence"/>
</dbReference>
<dbReference type="InterPro" id="IPR013749">
    <property type="entry name" value="PM/HMP-P_kinase-1"/>
</dbReference>
<dbReference type="PANTHER" id="PTHR20858">
    <property type="entry name" value="PHOSPHOMETHYLPYRIMIDINE KINASE"/>
    <property type="match status" value="1"/>
</dbReference>
<evidence type="ECO:0000313" key="3">
    <source>
        <dbReference type="EMBL" id="GIN95977.1"/>
    </source>
</evidence>
<evidence type="ECO:0000259" key="2">
    <source>
        <dbReference type="Pfam" id="PF08543"/>
    </source>
</evidence>
<organism evidence="3 4">
    <name type="scientific">Siminovitchia terrae</name>
    <name type="common">Bacillus terrae</name>
    <dbReference type="NCBI Taxonomy" id="1914933"/>
    <lineage>
        <taxon>Bacteria</taxon>
        <taxon>Bacillati</taxon>
        <taxon>Bacillota</taxon>
        <taxon>Bacilli</taxon>
        <taxon>Bacillales</taxon>
        <taxon>Bacillaceae</taxon>
        <taxon>Siminovitchia</taxon>
    </lineage>
</organism>
<proteinExistence type="predicted"/>
<feature type="domain" description="Pyridoxamine kinase/Phosphomethylpyrimidine kinase" evidence="2">
    <location>
        <begin position="1"/>
        <end position="68"/>
    </location>
</feature>
<keyword evidence="4" id="KW-1185">Reference proteome</keyword>
<dbReference type="EMBL" id="BORJ01000004">
    <property type="protein sequence ID" value="GIN95977.1"/>
    <property type="molecule type" value="Genomic_DNA"/>
</dbReference>
<keyword evidence="1" id="KW-0784">Thiamine biosynthesis</keyword>
<protein>
    <recommendedName>
        <fullName evidence="2">Pyridoxamine kinase/Phosphomethylpyrimidine kinase domain-containing protein</fullName>
    </recommendedName>
</protein>
<comment type="caution">
    <text evidence="3">The sequence shown here is derived from an EMBL/GenBank/DDBJ whole genome shotgun (WGS) entry which is preliminary data.</text>
</comment>
<evidence type="ECO:0000256" key="1">
    <source>
        <dbReference type="ARBA" id="ARBA00022977"/>
    </source>
</evidence>
<dbReference type="Gene3D" id="3.40.1190.20">
    <property type="match status" value="1"/>
</dbReference>
<dbReference type="SUPFAM" id="SSF53613">
    <property type="entry name" value="Ribokinase-like"/>
    <property type="match status" value="1"/>
</dbReference>
<accession>A0ABQ4KXG1</accession>
<name>A0ABQ4KXG1_SIMTE</name>
<reference evidence="3 4" key="1">
    <citation type="submission" date="2021-03" db="EMBL/GenBank/DDBJ databases">
        <title>Antimicrobial resistance genes in bacteria isolated from Japanese honey, and their potential for conferring macrolide and lincosamide resistance in the American foulbrood pathogen Paenibacillus larvae.</title>
        <authorList>
            <person name="Okamoto M."/>
            <person name="Kumagai M."/>
            <person name="Kanamori H."/>
            <person name="Takamatsu D."/>
        </authorList>
    </citation>
    <scope>NUCLEOTIDE SEQUENCE [LARGE SCALE GENOMIC DNA]</scope>
    <source>
        <strain evidence="3 4">J6TS1</strain>
    </source>
</reference>